<dbReference type="Proteomes" id="UP001151760">
    <property type="component" value="Unassembled WGS sequence"/>
</dbReference>
<keyword evidence="3" id="KW-1185">Reference proteome</keyword>
<feature type="compositionally biased region" description="Polar residues" evidence="1">
    <location>
        <begin position="522"/>
        <end position="544"/>
    </location>
</feature>
<dbReference type="PANTHER" id="PTHR11439">
    <property type="entry name" value="GAG-POL-RELATED RETROTRANSPOSON"/>
    <property type="match status" value="1"/>
</dbReference>
<feature type="compositionally biased region" description="Low complexity" evidence="1">
    <location>
        <begin position="480"/>
        <end position="490"/>
    </location>
</feature>
<feature type="region of interest" description="Disordered" evidence="1">
    <location>
        <begin position="645"/>
        <end position="664"/>
    </location>
</feature>
<accession>A0ABQ4XNB4</accession>
<reference evidence="2" key="2">
    <citation type="submission" date="2022-01" db="EMBL/GenBank/DDBJ databases">
        <authorList>
            <person name="Yamashiro T."/>
            <person name="Shiraishi A."/>
            <person name="Satake H."/>
            <person name="Nakayama K."/>
        </authorList>
    </citation>
    <scope>NUCLEOTIDE SEQUENCE</scope>
</reference>
<feature type="compositionally biased region" description="Polar residues" evidence="1">
    <location>
        <begin position="492"/>
        <end position="503"/>
    </location>
</feature>
<proteinExistence type="predicted"/>
<evidence type="ECO:0000313" key="3">
    <source>
        <dbReference type="Proteomes" id="UP001151760"/>
    </source>
</evidence>
<feature type="region of interest" description="Disordered" evidence="1">
    <location>
        <begin position="453"/>
        <end position="552"/>
    </location>
</feature>
<feature type="compositionally biased region" description="Basic residues" evidence="1">
    <location>
        <begin position="465"/>
        <end position="476"/>
    </location>
</feature>
<dbReference type="EMBL" id="BQNB010009679">
    <property type="protein sequence ID" value="GJS66864.1"/>
    <property type="molecule type" value="Genomic_DNA"/>
</dbReference>
<reference evidence="2" key="1">
    <citation type="journal article" date="2022" name="Int. J. Mol. Sci.">
        <title>Draft Genome of Tanacetum Coccineum: Genomic Comparison of Closely Related Tanacetum-Family Plants.</title>
        <authorList>
            <person name="Yamashiro T."/>
            <person name="Shiraishi A."/>
            <person name="Nakayama K."/>
            <person name="Satake H."/>
        </authorList>
    </citation>
    <scope>NUCLEOTIDE SEQUENCE</scope>
</reference>
<organism evidence="2 3">
    <name type="scientific">Tanacetum coccineum</name>
    <dbReference type="NCBI Taxonomy" id="301880"/>
    <lineage>
        <taxon>Eukaryota</taxon>
        <taxon>Viridiplantae</taxon>
        <taxon>Streptophyta</taxon>
        <taxon>Embryophyta</taxon>
        <taxon>Tracheophyta</taxon>
        <taxon>Spermatophyta</taxon>
        <taxon>Magnoliopsida</taxon>
        <taxon>eudicotyledons</taxon>
        <taxon>Gunneridae</taxon>
        <taxon>Pentapetalae</taxon>
        <taxon>asterids</taxon>
        <taxon>campanulids</taxon>
        <taxon>Asterales</taxon>
        <taxon>Asteraceae</taxon>
        <taxon>Asteroideae</taxon>
        <taxon>Anthemideae</taxon>
        <taxon>Anthemidinae</taxon>
        <taxon>Tanacetum</taxon>
    </lineage>
</organism>
<comment type="caution">
    <text evidence="2">The sequence shown here is derived from an EMBL/GenBank/DDBJ whole genome shotgun (WGS) entry which is preliminary data.</text>
</comment>
<evidence type="ECO:0000313" key="2">
    <source>
        <dbReference type="EMBL" id="GJS66864.1"/>
    </source>
</evidence>
<evidence type="ECO:0000256" key="1">
    <source>
        <dbReference type="SAM" id="MobiDB-lite"/>
    </source>
</evidence>
<dbReference type="PANTHER" id="PTHR11439:SF463">
    <property type="entry name" value="REVERSE TRANSCRIPTASE TY1_COPIA-TYPE DOMAIN-CONTAINING PROTEIN"/>
    <property type="match status" value="1"/>
</dbReference>
<sequence length="664" mass="73706">MKEDFDNITFGQIMTLAVSEHFFHTKPSIGQRFVFMLRKGTDFFEELVEMSWKKETANERSSKFISCFNSSFIEFVQPCFCFFNSEEFMNVFMRIGFGSTINLVSFDKGQVLTFNGKFVCGFWNSDCGTGSQSDNAVGSLHGFIIHWIVISKNIKKVTEVIDVKNWRLTATRPDIQFSIVLCARYQSNPKESHLTAVKRILGYLKCTPTLGLYYPKCSGFDLKGYSDSDYAGCNMDKKSTSSSSQILGVKLVCWSAKKHHLVAMSLAEAEYIATAGCCLMAMSSAEAEYVATAGCCFLVLNGQRPLTLDFNTFCSSTGLDYNNGKYMAHPTPKTVKKELGKIAINPSYLDKTPFLKNSFPMAWRIMFTFVIQVDIGEIIYSDLVTKLLNKSRLKYVSYPRFISCALQVLLGFDYTQDIRFGYLPAILSKLNFTKDPSKVTEIELTAHMIAVNNQRDSGPKASRALSKKSKKPKSKKTPAETKATSTPKPTEGSEQSHSVSSGTVPDPQDPERNIQLVGTGLPFTSPNEGIHTSQPLLEGTTTAPKDSVGNKQPIDMGLTSTASDEIMAKSTPRTGAKYLMGQTQSTRLRYQSLTENKGNPPHKGELDTQHLVLSTYADVRAFLLSDDKAQESEEDILGAGEEMVEDPYAAKIQHQSSPPQADKP</sequence>
<gene>
    <name evidence="2" type="ORF">Tco_0681428</name>
</gene>
<protein>
    <submittedName>
        <fullName evidence="2">Uncharacterized protein</fullName>
    </submittedName>
</protein>
<name>A0ABQ4XNB4_9ASTR</name>
<feature type="compositionally biased region" description="Polar residues" evidence="1">
    <location>
        <begin position="653"/>
        <end position="664"/>
    </location>
</feature>